<evidence type="ECO:0000256" key="12">
    <source>
        <dbReference type="ARBA" id="ARBA00022932"/>
    </source>
</evidence>
<sequence length="1433" mass="167418">MNNDSSYNESTINWSPNSASSSFRVQINDYDTYQTWPTKLDQLYTVVSQVPIIRIYGSLSINNDEKNNEQSPKRKKPRIESNETSVFNVVIHVHNFYPYFYVDCNETNYEKLKDKKFIDKVINYLETSLKESFKRRRARNGHEDQEVGDDDDSRRKYIANVSICKAVSIYGFQLGYRLFYKISLLSPLYKSRLTNMFHERKVSLDDIENPVEKKPITYIYEAHIPYLLQFLTDFNLFGCGWINIDHELVNGTGTRGLYFRSPIFTELHRNFHEPHKLNILSNYLTKFLNQENVLDNSFVRIGKSIVEVDITTNHNFNKDPNFNKFETAYGLVDYEKNLKFHDKKPMLLQWTDFEELFIENVSVENQFIESEDESEEERLIDVNKPEVMDEQNNDDDLDSQELDFKHNNFGSQELVANEIISLPNETKSDEKEAIISTQFDEDMIQNQSQLFDSFSFTPTAEQPIYKNMHVGKNTYDISIPEQLKLSNLNDAFQSTGTLKIDYPDPFYSDPKDLSKPFIFANQKFVIPLKNESIIPKLFSDSLHLGPDKELTGIYSTWEYSIEPPSKMETINFIKYRESKAIKRALKYRSQIEPGKTQAFKYSYNSEKVSRKPDEFNFLTSLHLEIHANPPNAELVADPLRDPISLIFYSFDDTNEMFNCKKSGVLMFGEYEPKMIQQLSESLSCHTEIFSDEIAMVAKLVQLVEIFDPDILSGYEVISMSWGYIIERFINVFGINMMSDLSRGTFKSNGKFGDRWGYTHTSNIEICGRHMINVWRVLRSELSLTSYSLENVTYHLLHRTLPKYSNHQLTQWLKANQYHELFIVMSYYMKRIELILKIIAVQELITRNVEHSRLIGIDFNSNFYRGSQYKVESILARIAKTESLLLNSPSKTDVHEMRPFESIPLILEPKANFYKSPLVVLDFQSLYPSIMIAYNYCYSTLLCKLHNYKKNKNDIGYLKSLKLNPGLVDLLKKDDAINISPNGFMFVKSHIRKSILAKMLEEILNIRIKLKNVMKLFKDDAELTKLYNARQNALKLIANVTYGYTSATYSGRMPCSDIADAIVSTGREILTKSMEMIESENYGAKVVYGDTDSLFVYFPGKSKQDAFKYGKEIAKKVTDFFPDPIHLKFEKVYHPCILLAKKRYVGYSYEYENQEVAKFDAKGIETVRRDGIPAQQKITEKCLRILFETQNLSTVKEYTIKQFYKILFNKISVQDFCFAKEVRYGNYKNERYLPPGALLASEKAKDDPRSEPQYRERIPYIVYRDSTKQRIKDRVLSPEDLIKTYTTENPLTLDSEYYITRVLIPPLERFFNLFGADVRGWYKEMPKYQRIQSLYSDSCLICGNRLDNESFVCSKCSADQQSLENDVELTFKNCQKDYLKLQNLCRTCIHNTLKTGYDCVDDCVNRDCSIYYNKVKNVNEYKQVREKRDKIIQW</sequence>
<evidence type="ECO:0000256" key="8">
    <source>
        <dbReference type="ARBA" id="ARBA00022723"/>
    </source>
</evidence>
<keyword evidence="6 20" id="KW-0548">Nucleotidyltransferase</keyword>
<evidence type="ECO:0000313" key="25">
    <source>
        <dbReference type="Proteomes" id="UP001152885"/>
    </source>
</evidence>
<keyword evidence="14" id="KW-0411">Iron-sulfur</keyword>
<dbReference type="GO" id="GO:0000724">
    <property type="term" value="P:double-strand break repair via homologous recombination"/>
    <property type="evidence" value="ECO:0007669"/>
    <property type="project" value="TreeGrafter"/>
</dbReference>
<dbReference type="InterPro" id="IPR030559">
    <property type="entry name" value="PolZ_Rev3"/>
</dbReference>
<evidence type="ECO:0000256" key="7">
    <source>
        <dbReference type="ARBA" id="ARBA00022705"/>
    </source>
</evidence>
<keyword evidence="11" id="KW-0862">Zinc</keyword>
<dbReference type="InterPro" id="IPR043502">
    <property type="entry name" value="DNA/RNA_pol_sf"/>
</dbReference>
<dbReference type="Pfam" id="PF00136">
    <property type="entry name" value="DNA_pol_B"/>
    <property type="match status" value="1"/>
</dbReference>
<dbReference type="InterPro" id="IPR006172">
    <property type="entry name" value="DNA-dir_DNA_pol_B"/>
</dbReference>
<organism evidence="24 25">
    <name type="scientific">Candida verbasci</name>
    <dbReference type="NCBI Taxonomy" id="1227364"/>
    <lineage>
        <taxon>Eukaryota</taxon>
        <taxon>Fungi</taxon>
        <taxon>Dikarya</taxon>
        <taxon>Ascomycota</taxon>
        <taxon>Saccharomycotina</taxon>
        <taxon>Pichiomycetes</taxon>
        <taxon>Debaryomycetaceae</taxon>
        <taxon>Candida/Lodderomyces clade</taxon>
        <taxon>Candida</taxon>
    </lineage>
</organism>
<evidence type="ECO:0000256" key="17">
    <source>
        <dbReference type="ARBA" id="ARBA00023242"/>
    </source>
</evidence>
<accession>A0A9W4TWC5</accession>
<feature type="domain" description="DNA polymerase delta/zeta catalytic subunit N-terminal" evidence="23">
    <location>
        <begin position="96"/>
        <end position="189"/>
    </location>
</feature>
<evidence type="ECO:0000256" key="13">
    <source>
        <dbReference type="ARBA" id="ARBA00023004"/>
    </source>
</evidence>
<evidence type="ECO:0000259" key="21">
    <source>
        <dbReference type="Pfam" id="PF00136"/>
    </source>
</evidence>
<dbReference type="GO" id="GO:0051539">
    <property type="term" value="F:4 iron, 4 sulfur cluster binding"/>
    <property type="evidence" value="ECO:0007669"/>
    <property type="project" value="UniProtKB-KW"/>
</dbReference>
<feature type="domain" description="DNA-directed DNA polymerase family B exonuclease" evidence="22">
    <location>
        <begin position="635"/>
        <end position="791"/>
    </location>
</feature>
<dbReference type="Gene3D" id="3.30.420.10">
    <property type="entry name" value="Ribonuclease H-like superfamily/Ribonuclease H"/>
    <property type="match status" value="1"/>
</dbReference>
<comment type="catalytic activity">
    <reaction evidence="18 20">
        <text>DNA(n) + a 2'-deoxyribonucleoside 5'-triphosphate = DNA(n+1) + diphosphate</text>
        <dbReference type="Rhea" id="RHEA:22508"/>
        <dbReference type="Rhea" id="RHEA-COMP:17339"/>
        <dbReference type="Rhea" id="RHEA-COMP:17340"/>
        <dbReference type="ChEBI" id="CHEBI:33019"/>
        <dbReference type="ChEBI" id="CHEBI:61560"/>
        <dbReference type="ChEBI" id="CHEBI:173112"/>
        <dbReference type="EC" id="2.7.7.7"/>
    </reaction>
</comment>
<keyword evidence="7 20" id="KW-0235">DNA replication</keyword>
<dbReference type="InterPro" id="IPR006134">
    <property type="entry name" value="DNA-dir_DNA_pol_B_multi_dom"/>
</dbReference>
<dbReference type="FunFam" id="1.10.132.60:FF:000007">
    <property type="entry name" value="DNA polymerase"/>
    <property type="match status" value="1"/>
</dbReference>
<proteinExistence type="inferred from homology"/>
<evidence type="ECO:0000256" key="5">
    <source>
        <dbReference type="ARBA" id="ARBA00022679"/>
    </source>
</evidence>
<dbReference type="Pfam" id="PF03104">
    <property type="entry name" value="DNA_pol_B_exo1"/>
    <property type="match status" value="1"/>
</dbReference>
<dbReference type="SMART" id="SM00486">
    <property type="entry name" value="POLBc"/>
    <property type="match status" value="1"/>
</dbReference>
<dbReference type="PRINTS" id="PR00106">
    <property type="entry name" value="DNAPOLB"/>
</dbReference>
<dbReference type="CDD" id="cd05534">
    <property type="entry name" value="POLBc_zeta"/>
    <property type="match status" value="1"/>
</dbReference>
<dbReference type="PANTHER" id="PTHR45812:SF1">
    <property type="entry name" value="DNA POLYMERASE ZETA CATALYTIC SUBUNIT"/>
    <property type="match status" value="1"/>
</dbReference>
<evidence type="ECO:0000256" key="6">
    <source>
        <dbReference type="ARBA" id="ARBA00022695"/>
    </source>
</evidence>
<dbReference type="Gene3D" id="1.10.287.690">
    <property type="entry name" value="Helix hairpin bin"/>
    <property type="match status" value="1"/>
</dbReference>
<keyword evidence="12 20" id="KW-0239">DNA-directed DNA polymerase</keyword>
<dbReference type="InterPro" id="IPR012337">
    <property type="entry name" value="RNaseH-like_sf"/>
</dbReference>
<comment type="caution">
    <text evidence="24">The sequence shown here is derived from an EMBL/GenBank/DDBJ whole genome shotgun (WGS) entry which is preliminary data.</text>
</comment>
<evidence type="ECO:0000256" key="2">
    <source>
        <dbReference type="ARBA" id="ARBA00004123"/>
    </source>
</evidence>
<evidence type="ECO:0000256" key="11">
    <source>
        <dbReference type="ARBA" id="ARBA00022833"/>
    </source>
</evidence>
<keyword evidence="25" id="KW-1185">Reference proteome</keyword>
<evidence type="ECO:0000256" key="9">
    <source>
        <dbReference type="ARBA" id="ARBA00022763"/>
    </source>
</evidence>
<evidence type="ECO:0000256" key="4">
    <source>
        <dbReference type="ARBA" id="ARBA00022485"/>
    </source>
</evidence>
<dbReference type="InterPro" id="IPR017964">
    <property type="entry name" value="DNA-dir_DNA_pol_B_CS"/>
</dbReference>
<dbReference type="FunFam" id="1.10.287.690:FF:000002">
    <property type="entry name" value="DNA polymerase zeta"/>
    <property type="match status" value="1"/>
</dbReference>
<dbReference type="InterPro" id="IPR036397">
    <property type="entry name" value="RNaseH_sf"/>
</dbReference>
<evidence type="ECO:0000313" key="24">
    <source>
        <dbReference type="EMBL" id="CAI5758271.1"/>
    </source>
</evidence>
<dbReference type="GO" id="GO:0000166">
    <property type="term" value="F:nucleotide binding"/>
    <property type="evidence" value="ECO:0007669"/>
    <property type="project" value="InterPro"/>
</dbReference>
<dbReference type="PANTHER" id="PTHR45812">
    <property type="entry name" value="DNA POLYMERASE ZETA CATALYTIC SUBUNIT"/>
    <property type="match status" value="1"/>
</dbReference>
<dbReference type="GO" id="GO:0042276">
    <property type="term" value="P:error-prone translesion synthesis"/>
    <property type="evidence" value="ECO:0007669"/>
    <property type="project" value="TreeGrafter"/>
</dbReference>
<gene>
    <name evidence="24" type="ORF">CANVERA_P2785</name>
</gene>
<evidence type="ECO:0000256" key="20">
    <source>
        <dbReference type="RuleBase" id="RU000442"/>
    </source>
</evidence>
<dbReference type="GO" id="GO:0003887">
    <property type="term" value="F:DNA-directed DNA polymerase activity"/>
    <property type="evidence" value="ECO:0007669"/>
    <property type="project" value="UniProtKB-KW"/>
</dbReference>
<dbReference type="GO" id="GO:0003677">
    <property type="term" value="F:DNA binding"/>
    <property type="evidence" value="ECO:0007669"/>
    <property type="project" value="UniProtKB-KW"/>
</dbReference>
<dbReference type="OrthoDB" id="2414538at2759"/>
<dbReference type="Pfam" id="PF24055">
    <property type="entry name" value="POL3_N"/>
    <property type="match status" value="1"/>
</dbReference>
<evidence type="ECO:0000256" key="18">
    <source>
        <dbReference type="ARBA" id="ARBA00049244"/>
    </source>
</evidence>
<keyword evidence="13" id="KW-0408">Iron</keyword>
<dbReference type="EMBL" id="CANTUO010000002">
    <property type="protein sequence ID" value="CAI5758271.1"/>
    <property type="molecule type" value="Genomic_DNA"/>
</dbReference>
<dbReference type="Proteomes" id="UP001152885">
    <property type="component" value="Unassembled WGS sequence"/>
</dbReference>
<dbReference type="SUPFAM" id="SSF53098">
    <property type="entry name" value="Ribonuclease H-like"/>
    <property type="match status" value="1"/>
</dbReference>
<comment type="subunit">
    <text evidence="19">Forms DNA polymerase zeta with REV7.</text>
</comment>
<keyword evidence="17" id="KW-0539">Nucleus</keyword>
<dbReference type="Gene3D" id="3.90.1600.10">
    <property type="entry name" value="Palm domain of DNA polymerase"/>
    <property type="match status" value="1"/>
</dbReference>
<dbReference type="PROSITE" id="PS00116">
    <property type="entry name" value="DNA_POLYMERASE_B"/>
    <property type="match status" value="1"/>
</dbReference>
<dbReference type="GO" id="GO:0006260">
    <property type="term" value="P:DNA replication"/>
    <property type="evidence" value="ECO:0007669"/>
    <property type="project" value="UniProtKB-KW"/>
</dbReference>
<protein>
    <recommendedName>
        <fullName evidence="20">DNA polymerase</fullName>
        <ecNumber evidence="20">2.7.7.7</ecNumber>
    </recommendedName>
</protein>
<evidence type="ECO:0000256" key="3">
    <source>
        <dbReference type="ARBA" id="ARBA00005755"/>
    </source>
</evidence>
<dbReference type="CDD" id="cd05778">
    <property type="entry name" value="DNA_polB_zeta_exo"/>
    <property type="match status" value="1"/>
</dbReference>
<feature type="domain" description="DNA-directed DNA polymerase family B multifunctional" evidence="21">
    <location>
        <begin position="857"/>
        <end position="1311"/>
    </location>
</feature>
<dbReference type="InterPro" id="IPR042087">
    <property type="entry name" value="DNA_pol_B_thumb"/>
</dbReference>
<keyword evidence="10" id="KW-0863">Zinc-finger</keyword>
<keyword evidence="4" id="KW-0004">4Fe-4S</keyword>
<evidence type="ECO:0000256" key="10">
    <source>
        <dbReference type="ARBA" id="ARBA00022771"/>
    </source>
</evidence>
<evidence type="ECO:0000256" key="1">
    <source>
        <dbReference type="ARBA" id="ARBA00001966"/>
    </source>
</evidence>
<keyword evidence="9" id="KW-0227">DNA damage</keyword>
<evidence type="ECO:0000256" key="19">
    <source>
        <dbReference type="ARBA" id="ARBA00066055"/>
    </source>
</evidence>
<dbReference type="GO" id="GO:0016035">
    <property type="term" value="C:zeta DNA polymerase complex"/>
    <property type="evidence" value="ECO:0007669"/>
    <property type="project" value="InterPro"/>
</dbReference>
<dbReference type="InterPro" id="IPR006133">
    <property type="entry name" value="DNA-dir_DNA_pol_B_exonuc"/>
</dbReference>
<dbReference type="InterPro" id="IPR023211">
    <property type="entry name" value="DNA_pol_palm_dom_sf"/>
</dbReference>
<keyword evidence="15 20" id="KW-0238">DNA-binding</keyword>
<keyword evidence="8" id="KW-0479">Metal-binding</keyword>
<comment type="similarity">
    <text evidence="3 20">Belongs to the DNA polymerase type-B family.</text>
</comment>
<evidence type="ECO:0000256" key="16">
    <source>
        <dbReference type="ARBA" id="ARBA00023204"/>
    </source>
</evidence>
<evidence type="ECO:0000256" key="15">
    <source>
        <dbReference type="ARBA" id="ARBA00023125"/>
    </source>
</evidence>
<keyword evidence="5 20" id="KW-0808">Transferase</keyword>
<name>A0A9W4TWC5_9ASCO</name>
<comment type="cofactor">
    <cofactor evidence="1">
        <name>[4Fe-4S] cluster</name>
        <dbReference type="ChEBI" id="CHEBI:49883"/>
    </cofactor>
</comment>
<dbReference type="EC" id="2.7.7.7" evidence="20"/>
<keyword evidence="16" id="KW-0234">DNA repair</keyword>
<dbReference type="GO" id="GO:0008270">
    <property type="term" value="F:zinc ion binding"/>
    <property type="evidence" value="ECO:0007669"/>
    <property type="project" value="UniProtKB-KW"/>
</dbReference>
<reference evidence="24" key="1">
    <citation type="submission" date="2022-12" db="EMBL/GenBank/DDBJ databases">
        <authorList>
            <person name="Brejova B."/>
        </authorList>
    </citation>
    <scope>NUCLEOTIDE SEQUENCE</scope>
</reference>
<dbReference type="SUPFAM" id="SSF56672">
    <property type="entry name" value="DNA/RNA polymerases"/>
    <property type="match status" value="1"/>
</dbReference>
<dbReference type="Gene3D" id="1.10.132.60">
    <property type="entry name" value="DNA polymerase family B, C-terminal domain"/>
    <property type="match status" value="1"/>
</dbReference>
<dbReference type="InterPro" id="IPR056435">
    <property type="entry name" value="DPOD/Z_N"/>
</dbReference>
<dbReference type="Gene3D" id="3.30.342.10">
    <property type="entry name" value="DNA Polymerase, chain B, domain 1"/>
    <property type="match status" value="1"/>
</dbReference>
<evidence type="ECO:0000259" key="22">
    <source>
        <dbReference type="Pfam" id="PF03104"/>
    </source>
</evidence>
<dbReference type="GO" id="GO:0005634">
    <property type="term" value="C:nucleus"/>
    <property type="evidence" value="ECO:0007669"/>
    <property type="project" value="UniProtKB-SubCell"/>
</dbReference>
<evidence type="ECO:0000256" key="14">
    <source>
        <dbReference type="ARBA" id="ARBA00023014"/>
    </source>
</evidence>
<evidence type="ECO:0000259" key="23">
    <source>
        <dbReference type="Pfam" id="PF24055"/>
    </source>
</evidence>
<comment type="subcellular location">
    <subcellularLocation>
        <location evidence="2">Nucleus</location>
    </subcellularLocation>
</comment>